<proteinExistence type="predicted"/>
<dbReference type="AlphaFoldDB" id="V9VYR9"/>
<evidence type="ECO:0000313" key="2">
    <source>
        <dbReference type="Proteomes" id="UP000018780"/>
    </source>
</evidence>
<dbReference type="KEGG" id="lmd:METH_04180"/>
<reference evidence="1 2" key="1">
    <citation type="submission" date="2013-09" db="EMBL/GenBank/DDBJ databases">
        <authorList>
            <consortium name="DOE Joint Genome Institute"/>
            <person name="Klenk H.-P."/>
            <person name="Huntemann M."/>
            <person name="Han J."/>
            <person name="Chen A."/>
            <person name="Kyrpides N."/>
            <person name="Mavromatis K."/>
            <person name="Markowitz V."/>
            <person name="Palaniappan K."/>
            <person name="Ivanova N."/>
            <person name="Schaumberg A."/>
            <person name="Pati A."/>
            <person name="Liolios K."/>
            <person name="Nordberg H.P."/>
            <person name="Cantor M.N."/>
            <person name="Hua S.X."/>
            <person name="Woyke T."/>
        </authorList>
    </citation>
    <scope>NUCLEOTIDE SEQUENCE [LARGE SCALE GENOMIC DNA]</scope>
    <source>
        <strain evidence="1 2">DSM 14336</strain>
    </source>
</reference>
<protein>
    <submittedName>
        <fullName evidence="1">Uncharacterized protein</fullName>
    </submittedName>
</protein>
<organism evidence="1 2">
    <name type="scientific">Leisingera methylohalidivorans DSM 14336</name>
    <dbReference type="NCBI Taxonomy" id="999552"/>
    <lineage>
        <taxon>Bacteria</taxon>
        <taxon>Pseudomonadati</taxon>
        <taxon>Pseudomonadota</taxon>
        <taxon>Alphaproteobacteria</taxon>
        <taxon>Rhodobacterales</taxon>
        <taxon>Roseobacteraceae</taxon>
        <taxon>Leisingera</taxon>
    </lineage>
</organism>
<dbReference type="EMBL" id="CP006773">
    <property type="protein sequence ID" value="AHD02884.1"/>
    <property type="molecule type" value="Genomic_DNA"/>
</dbReference>
<evidence type="ECO:0000313" key="1">
    <source>
        <dbReference type="EMBL" id="AHD02884.1"/>
    </source>
</evidence>
<dbReference type="Proteomes" id="UP000018780">
    <property type="component" value="Chromosome"/>
</dbReference>
<name>V9VYR9_9RHOB</name>
<accession>V9VYR9</accession>
<sequence length="34" mass="3774">MPDLNFANVLSAVMHVLVSEWFCKALLCDGSYCP</sequence>
<keyword evidence="2" id="KW-1185">Reference proteome</keyword>
<dbReference type="HOGENOM" id="CLU_3374409_0_0_5"/>
<gene>
    <name evidence="1" type="ORF">METH_04180</name>
</gene>